<proteinExistence type="evidence at protein level"/>
<dbReference type="AlphaFoldDB" id="A0A0M2USF2"/>
<feature type="binding site" evidence="4">
    <location>
        <position position="237"/>
    </location>
    <ligand>
        <name>S-adenosyl-L-homocysteine</name>
        <dbReference type="ChEBI" id="CHEBI:57856"/>
    </ligand>
</feature>
<dbReference type="Proteomes" id="UP000034954">
    <property type="component" value="Unassembled WGS sequence"/>
</dbReference>
<reference evidence="4" key="2">
    <citation type="journal article" date="2023" name="Int. J. Mol. Sci.">
        <title>Anammox Bacterial &lt;i&gt;S&lt;/i&gt;-Adenosyl-l-Methionine Dependent Methyltransferase Crystal Structure and Its Interaction with Acyl Carrier Proteins.</title>
        <authorList>
            <person name="Uegaki T."/>
            <person name="Takei T."/>
            <person name="Yamaguchi S."/>
            <person name="Fujiyama K."/>
            <person name="Sato Y."/>
            <person name="Hino T."/>
            <person name="Nagano S."/>
        </authorList>
    </citation>
    <scope>X-RAY CRYSTALLOGRAPHY (1.60 ANGSTROMS) IN COMPLEX WITH S-ADENOSYL-L-HOMOCYSTEINE</scope>
</reference>
<feature type="binding site" evidence="4">
    <location>
        <position position="187"/>
    </location>
    <ligand>
        <name>S-adenosyl-L-homocysteine</name>
        <dbReference type="ChEBI" id="CHEBI:57856"/>
    </ligand>
</feature>
<organism evidence="2 3">
    <name type="scientific">Candidatus Brocadia fulgida</name>
    <dbReference type="NCBI Taxonomy" id="380242"/>
    <lineage>
        <taxon>Bacteria</taxon>
        <taxon>Pseudomonadati</taxon>
        <taxon>Planctomycetota</taxon>
        <taxon>Candidatus Brocadiia</taxon>
        <taxon>Candidatus Brocadiales</taxon>
        <taxon>Candidatus Brocadiaceae</taxon>
        <taxon>Candidatus Brocadia</taxon>
    </lineage>
</organism>
<gene>
    <name evidence="2" type="ORF">BROFUL_02287</name>
</gene>
<dbReference type="CDD" id="cd02440">
    <property type="entry name" value="AdoMet_MTases"/>
    <property type="match status" value="1"/>
</dbReference>
<dbReference type="InterPro" id="IPR041698">
    <property type="entry name" value="Methyltransf_25"/>
</dbReference>
<feature type="binding site" evidence="4">
    <location>
        <position position="164"/>
    </location>
    <ligand>
        <name>S-adenosyl-L-homocysteine</name>
        <dbReference type="ChEBI" id="CHEBI:57856"/>
    </ligand>
</feature>
<feature type="binding site" evidence="4">
    <location>
        <position position="207"/>
    </location>
    <ligand>
        <name>S-adenosyl-L-homocysteine</name>
        <dbReference type="ChEBI" id="CHEBI:57856"/>
    </ligand>
</feature>
<feature type="binding site" evidence="4">
    <location>
        <position position="208"/>
    </location>
    <ligand>
        <name>S-adenosyl-L-homocysteine</name>
        <dbReference type="ChEBI" id="CHEBI:57856"/>
    </ligand>
</feature>
<name>A0A0M2USF2_9BACT</name>
<dbReference type="SMR" id="A0A0M2USF2"/>
<keyword evidence="4" id="KW-0002">3D-structure</keyword>
<comment type="caution">
    <text evidence="2">The sequence shown here is derived from an EMBL/GenBank/DDBJ whole genome shotgun (WGS) entry which is preliminary data.</text>
</comment>
<evidence type="ECO:0000313" key="2">
    <source>
        <dbReference type="EMBL" id="KKO18993.1"/>
    </source>
</evidence>
<dbReference type="EMBL" id="LAQJ01000225">
    <property type="protein sequence ID" value="KKO18993.1"/>
    <property type="molecule type" value="Genomic_DNA"/>
</dbReference>
<protein>
    <recommendedName>
        <fullName evidence="1">Methyltransferase domain-containing protein</fullName>
    </recommendedName>
</protein>
<accession>A0A0M2USF2</accession>
<dbReference type="PDB" id="8HD2">
    <property type="method" value="X-ray"/>
    <property type="resolution" value="1.60 A"/>
    <property type="chains" value="A=1-354"/>
</dbReference>
<dbReference type="Gene3D" id="3.40.50.150">
    <property type="entry name" value="Vaccinia Virus protein VP39"/>
    <property type="match status" value="1"/>
</dbReference>
<evidence type="ECO:0000313" key="3">
    <source>
        <dbReference type="Proteomes" id="UP000034954"/>
    </source>
</evidence>
<dbReference type="InterPro" id="IPR029063">
    <property type="entry name" value="SAM-dependent_MTases_sf"/>
</dbReference>
<sequence>MNQSVDSPNIKLLLSQSHPQMFLTDRLIRFVEEEGISELLQSMRRFTIEEALEAFREKLGYKLQDRVRLRMAKVIVDLLYECEYLEKKGERYFWIEGKGFETKLSADGYKVAKDAFKGQVDFFERCIMYADKFLNGNPPLYSFDSASTGIWEEFLGNTEFRFARSVLINLLFSGRNDNATVLALCYGPGFDILQMQEQYNIRVTALDFKDVFQSQASRRILNPNSVKWVQSALWKGFGTPLPFHDTMFDAVFFACADPYIPEESREFVYKDIFRVLKHGGILGIVTRSYPDTERKYVKDPFVRKGTLCHDFSESVCEGWCGFYHPQESENLFKTIGYHVNTIMLNASVWRLDKP</sequence>
<dbReference type="Pfam" id="PF13649">
    <property type="entry name" value="Methyltransf_25"/>
    <property type="match status" value="1"/>
</dbReference>
<reference evidence="2 3" key="1">
    <citation type="journal article" date="2013" name="BMC Microbiol.">
        <title>Identification of the type II cytochrome c maturation pathway in anammox bacteria by comparative genomics.</title>
        <authorList>
            <person name="Ferousi C."/>
            <person name="Speth D.R."/>
            <person name="Reimann J."/>
            <person name="Op den Camp H.J."/>
            <person name="Allen J.W."/>
            <person name="Keltjens J.T."/>
            <person name="Jetten M.S."/>
        </authorList>
    </citation>
    <scope>NUCLEOTIDE SEQUENCE [LARGE SCALE GENOMIC DNA]</scope>
    <source>
        <strain evidence="2">RU1</strain>
    </source>
</reference>
<dbReference type="SUPFAM" id="SSF53335">
    <property type="entry name" value="S-adenosyl-L-methionine-dependent methyltransferases"/>
    <property type="match status" value="1"/>
</dbReference>
<evidence type="ECO:0000259" key="1">
    <source>
        <dbReference type="Pfam" id="PF13649"/>
    </source>
</evidence>
<evidence type="ECO:0007829" key="4">
    <source>
        <dbReference type="PDB" id="8HD2"/>
    </source>
</evidence>
<feature type="domain" description="Methyltransferase" evidence="1">
    <location>
        <begin position="181"/>
        <end position="280"/>
    </location>
</feature>
<keyword evidence="3" id="KW-1185">Reference proteome</keyword>